<feature type="domain" description="Peptidase S8/S53" evidence="11">
    <location>
        <begin position="130"/>
        <end position="578"/>
    </location>
</feature>
<dbReference type="AlphaFoldDB" id="A0AAW0J1R2"/>
<dbReference type="PROSITE" id="PS51892">
    <property type="entry name" value="SUBTILASE"/>
    <property type="match status" value="1"/>
</dbReference>
<dbReference type="GO" id="GO:0004252">
    <property type="term" value="F:serine-type endopeptidase activity"/>
    <property type="evidence" value="ECO:0007669"/>
    <property type="project" value="UniProtKB-UniRule"/>
</dbReference>
<gene>
    <name evidence="14" type="primary">CUCM1_5</name>
    <name evidence="14" type="ORF">CFP56_038452</name>
</gene>
<dbReference type="GO" id="GO:0005576">
    <property type="term" value="C:extracellular region"/>
    <property type="evidence" value="ECO:0007669"/>
    <property type="project" value="UniProtKB-SubCell"/>
</dbReference>
<evidence type="ECO:0000256" key="2">
    <source>
        <dbReference type="ARBA" id="ARBA00011073"/>
    </source>
</evidence>
<dbReference type="InterPro" id="IPR000209">
    <property type="entry name" value="Peptidase_S8/S53_dom"/>
</dbReference>
<dbReference type="Gene3D" id="3.30.70.80">
    <property type="entry name" value="Peptidase S8 propeptide/proteinase inhibitor I9"/>
    <property type="match status" value="1"/>
</dbReference>
<proteinExistence type="inferred from homology"/>
<dbReference type="FunFam" id="3.40.50.200:FF:000006">
    <property type="entry name" value="Subtilisin-like protease SBT1.5"/>
    <property type="match status" value="1"/>
</dbReference>
<dbReference type="InterPro" id="IPR041469">
    <property type="entry name" value="Subtilisin-like_FN3"/>
</dbReference>
<dbReference type="EMBL" id="PKMF04000725">
    <property type="protein sequence ID" value="KAK7820789.1"/>
    <property type="molecule type" value="Genomic_DNA"/>
</dbReference>
<keyword evidence="6 9" id="KW-0378">Hydrolase</keyword>
<protein>
    <submittedName>
        <fullName evidence="14">Cucumisin</fullName>
    </submittedName>
</protein>
<dbReference type="InterPro" id="IPR010259">
    <property type="entry name" value="S8pro/Inhibitor_I9"/>
</dbReference>
<dbReference type="CDD" id="cd02120">
    <property type="entry name" value="PA_subtilisin_like"/>
    <property type="match status" value="1"/>
</dbReference>
<dbReference type="InterPro" id="IPR034197">
    <property type="entry name" value="Peptidases_S8_3"/>
</dbReference>
<dbReference type="Gene3D" id="3.40.50.200">
    <property type="entry name" value="Peptidase S8/S53 domain"/>
    <property type="match status" value="1"/>
</dbReference>
<dbReference type="InterPro" id="IPR037045">
    <property type="entry name" value="S8pro/Inhibitor_I9_sf"/>
</dbReference>
<keyword evidence="3" id="KW-0964">Secreted</keyword>
<evidence type="ECO:0000256" key="6">
    <source>
        <dbReference type="ARBA" id="ARBA00022801"/>
    </source>
</evidence>
<dbReference type="InterPro" id="IPR015500">
    <property type="entry name" value="Peptidase_S8_subtilisin-rel"/>
</dbReference>
<evidence type="ECO:0000256" key="5">
    <source>
        <dbReference type="ARBA" id="ARBA00022729"/>
    </source>
</evidence>
<feature type="domain" description="Inhibitor I9" evidence="12">
    <location>
        <begin position="29"/>
        <end position="107"/>
    </location>
</feature>
<evidence type="ECO:0000256" key="8">
    <source>
        <dbReference type="PIRSR" id="PIRSR615500-1"/>
    </source>
</evidence>
<dbReference type="Pfam" id="PF00082">
    <property type="entry name" value="Peptidase_S8"/>
    <property type="match status" value="1"/>
</dbReference>
<comment type="similarity">
    <text evidence="2 9">Belongs to the peptidase S8 family.</text>
</comment>
<feature type="active site" description="Charge relay system" evidence="8 9">
    <location>
        <position position="137"/>
    </location>
</feature>
<accession>A0AAW0J1R2</accession>
<keyword evidence="5 10" id="KW-0732">Signal</keyword>
<evidence type="ECO:0000259" key="12">
    <source>
        <dbReference type="Pfam" id="PF05922"/>
    </source>
</evidence>
<reference evidence="14 15" key="1">
    <citation type="journal article" date="2018" name="Sci. Data">
        <title>The draft genome sequence of cork oak.</title>
        <authorList>
            <person name="Ramos A.M."/>
            <person name="Usie A."/>
            <person name="Barbosa P."/>
            <person name="Barros P.M."/>
            <person name="Capote T."/>
            <person name="Chaves I."/>
            <person name="Simoes F."/>
            <person name="Abreu I."/>
            <person name="Carrasquinho I."/>
            <person name="Faro C."/>
            <person name="Guimaraes J.B."/>
            <person name="Mendonca D."/>
            <person name="Nobrega F."/>
            <person name="Rodrigues L."/>
            <person name="Saibo N.J.M."/>
            <person name="Varela M.C."/>
            <person name="Egas C."/>
            <person name="Matos J."/>
            <person name="Miguel C.M."/>
            <person name="Oliveira M.M."/>
            <person name="Ricardo C.P."/>
            <person name="Goncalves S."/>
        </authorList>
    </citation>
    <scope>NUCLEOTIDE SEQUENCE [LARGE SCALE GENOMIC DNA]</scope>
    <source>
        <strain evidence="15">cv. HL8</strain>
    </source>
</reference>
<keyword evidence="7 9" id="KW-0720">Serine protease</keyword>
<dbReference type="Pfam" id="PF05922">
    <property type="entry name" value="Inhibitor_I9"/>
    <property type="match status" value="1"/>
</dbReference>
<feature type="chain" id="PRO_5043429746" evidence="10">
    <location>
        <begin position="25"/>
        <end position="769"/>
    </location>
</feature>
<dbReference type="GO" id="GO:0006508">
    <property type="term" value="P:proteolysis"/>
    <property type="evidence" value="ECO:0007669"/>
    <property type="project" value="UniProtKB-KW"/>
</dbReference>
<dbReference type="Proteomes" id="UP000237347">
    <property type="component" value="Unassembled WGS sequence"/>
</dbReference>
<comment type="subcellular location">
    <subcellularLocation>
        <location evidence="1">Secreted</location>
    </subcellularLocation>
</comment>
<dbReference type="Pfam" id="PF17766">
    <property type="entry name" value="fn3_6"/>
    <property type="match status" value="1"/>
</dbReference>
<dbReference type="CDD" id="cd04852">
    <property type="entry name" value="Peptidases_S8_3"/>
    <property type="match status" value="1"/>
</dbReference>
<evidence type="ECO:0000259" key="11">
    <source>
        <dbReference type="Pfam" id="PF00082"/>
    </source>
</evidence>
<comment type="caution">
    <text evidence="14">The sequence shown here is derived from an EMBL/GenBank/DDBJ whole genome shotgun (WGS) entry which is preliminary data.</text>
</comment>
<evidence type="ECO:0000256" key="9">
    <source>
        <dbReference type="PROSITE-ProRule" id="PRU01240"/>
    </source>
</evidence>
<organism evidence="14 15">
    <name type="scientific">Quercus suber</name>
    <name type="common">Cork oak</name>
    <dbReference type="NCBI Taxonomy" id="58331"/>
    <lineage>
        <taxon>Eukaryota</taxon>
        <taxon>Viridiplantae</taxon>
        <taxon>Streptophyta</taxon>
        <taxon>Embryophyta</taxon>
        <taxon>Tracheophyta</taxon>
        <taxon>Spermatophyta</taxon>
        <taxon>Magnoliopsida</taxon>
        <taxon>eudicotyledons</taxon>
        <taxon>Gunneridae</taxon>
        <taxon>Pentapetalae</taxon>
        <taxon>rosids</taxon>
        <taxon>fabids</taxon>
        <taxon>Fagales</taxon>
        <taxon>Fagaceae</taxon>
        <taxon>Quercus</taxon>
    </lineage>
</organism>
<dbReference type="InterPro" id="IPR036852">
    <property type="entry name" value="Peptidase_S8/S53_dom_sf"/>
</dbReference>
<keyword evidence="4 9" id="KW-0645">Protease</keyword>
<dbReference type="SUPFAM" id="SSF52743">
    <property type="entry name" value="Subtilisin-like"/>
    <property type="match status" value="1"/>
</dbReference>
<dbReference type="PRINTS" id="PR00723">
    <property type="entry name" value="SUBTILISIN"/>
</dbReference>
<dbReference type="PROSITE" id="PS00138">
    <property type="entry name" value="SUBTILASE_SER"/>
    <property type="match status" value="1"/>
</dbReference>
<evidence type="ECO:0000256" key="7">
    <source>
        <dbReference type="ARBA" id="ARBA00022825"/>
    </source>
</evidence>
<evidence type="ECO:0000256" key="3">
    <source>
        <dbReference type="ARBA" id="ARBA00022525"/>
    </source>
</evidence>
<dbReference type="GO" id="GO:0009609">
    <property type="term" value="P:response to symbiotic bacterium"/>
    <property type="evidence" value="ECO:0007669"/>
    <property type="project" value="UniProtKB-ARBA"/>
</dbReference>
<dbReference type="Gene3D" id="2.60.40.2310">
    <property type="match status" value="1"/>
</dbReference>
<evidence type="ECO:0000259" key="13">
    <source>
        <dbReference type="Pfam" id="PF17766"/>
    </source>
</evidence>
<dbReference type="Gene3D" id="3.50.30.30">
    <property type="match status" value="1"/>
</dbReference>
<sequence>MAKALLHILLHTLLLAALLMSCHGLERKVHIVYMGEKPQGDFSVESTHHSMLERVLGSTSTAKESLIYSYGKSFNGFAAKLTDEEAAKFSEMEGVISVLPNQILELHTTRSWDFMGFPSKGKVGNPHEGDVIIGLLDTGIWPESDSFNDEGLSSPPSKWKGKCQGANFTCNNKIIGARYYNSEGFYDITDIKSPRDSEGHGTHTSSTAAGREIAGASYFGLAEGTARGGVPGARIAMYKVCWSSGCYSADVLAAFDDAIADGVDIISVSFGFIGFSPYFKEPIAIGSFHAMKKGILTSCSAGNSGPYPQSLANHAPWILTVAASTIDRKFVAQVVLGNGQVYTGIAINSFNLNGTSLPLIWGGDAANYSAGADQDISKYCYNGVLNSYKVQGKIVFCEGAVVGTGILLANGVGAIMADSSITDVGYSFPLPATIISVEDGLTILNYIRSTETPIATILVGETWKDVMAPNVVSFSSRGPNPIAPDILKPDLTAPGVDILAAWSPVAPPSVDPDDTRSVKFNIISGTSMSCPHTSGAAAYIKAARPYWSPAAIKSALMTTAYIVDPKKHEDLEFAYGSGHINPLQAVDPGLVYDAYEADFIKFLCMQGYNTTTLRLITGDNSSFCNTSKPGRAWNLNYPSFSVAVEDGQQIMAIFTRTVTNVGPPNSTYTLSTYIPASIDVTVEPSVLSFSAIGEKKSFTVLVYGPKIAQQPIISGAIIWKYGHYVVRSPLVVYTILPGTLYPSSSMSQKKANLRVSSMYRKNGILKHKY</sequence>
<evidence type="ECO:0000256" key="1">
    <source>
        <dbReference type="ARBA" id="ARBA00004613"/>
    </source>
</evidence>
<evidence type="ECO:0000313" key="14">
    <source>
        <dbReference type="EMBL" id="KAK7820789.1"/>
    </source>
</evidence>
<name>A0AAW0J1R2_QUESU</name>
<dbReference type="InterPro" id="IPR023828">
    <property type="entry name" value="Peptidase_S8_Ser-AS"/>
</dbReference>
<feature type="signal peptide" evidence="10">
    <location>
        <begin position="1"/>
        <end position="24"/>
    </location>
</feature>
<keyword evidence="15" id="KW-1185">Reference proteome</keyword>
<dbReference type="FunFam" id="3.30.70.80:FF:000002">
    <property type="entry name" value="Subtilisin-like protease SBT5.3"/>
    <property type="match status" value="1"/>
</dbReference>
<evidence type="ECO:0000256" key="10">
    <source>
        <dbReference type="SAM" id="SignalP"/>
    </source>
</evidence>
<evidence type="ECO:0000313" key="15">
    <source>
        <dbReference type="Proteomes" id="UP000237347"/>
    </source>
</evidence>
<dbReference type="PROSITE" id="PS51257">
    <property type="entry name" value="PROKAR_LIPOPROTEIN"/>
    <property type="match status" value="1"/>
</dbReference>
<feature type="active site" description="Charge relay system" evidence="8 9">
    <location>
        <position position="200"/>
    </location>
</feature>
<feature type="domain" description="Subtilisin-like protease fibronectin type-III" evidence="13">
    <location>
        <begin position="634"/>
        <end position="732"/>
    </location>
</feature>
<dbReference type="InterPro" id="IPR045051">
    <property type="entry name" value="SBT"/>
</dbReference>
<feature type="active site" description="Charge relay system" evidence="8 9">
    <location>
        <position position="527"/>
    </location>
</feature>
<evidence type="ECO:0000256" key="4">
    <source>
        <dbReference type="ARBA" id="ARBA00022670"/>
    </source>
</evidence>
<dbReference type="PANTHER" id="PTHR10795">
    <property type="entry name" value="PROPROTEIN CONVERTASE SUBTILISIN/KEXIN"/>
    <property type="match status" value="1"/>
</dbReference>